<sequence>MALLKRSVNKRCSSFCSRWVSFCIRCASVCERCPSILVCSSPVSSSFCLWMVRQYQVRIREGAAARAEREVQGRSSMASCWHNSSHHAAIPKREMPSTTPAVIQSFTFVFAPDPGSWRSQPIAGCNHDFSAIFPLRNPLLQSALRGRPGSLHSLSGMPNRFMTSRSRSSPGAASRACFQTSCAASRSPVTQSTSPRWAAISASCREARARCR</sequence>
<proteinExistence type="predicted"/>
<gene>
    <name evidence="1" type="ORF">BECKLFY1418C_GA0070996_11264</name>
</gene>
<organism evidence="1">
    <name type="scientific">Candidatus Kentrum sp. LFY</name>
    <dbReference type="NCBI Taxonomy" id="2126342"/>
    <lineage>
        <taxon>Bacteria</taxon>
        <taxon>Pseudomonadati</taxon>
        <taxon>Pseudomonadota</taxon>
        <taxon>Gammaproteobacteria</taxon>
        <taxon>Candidatus Kentrum</taxon>
    </lineage>
</organism>
<evidence type="ECO:0000313" key="1">
    <source>
        <dbReference type="EMBL" id="VFK22751.1"/>
    </source>
</evidence>
<reference evidence="1" key="1">
    <citation type="submission" date="2019-02" db="EMBL/GenBank/DDBJ databases">
        <authorList>
            <person name="Gruber-Vodicka R. H."/>
            <person name="Seah K. B. B."/>
        </authorList>
    </citation>
    <scope>NUCLEOTIDE SEQUENCE</scope>
    <source>
        <strain evidence="1">BECK_BY7</strain>
    </source>
</reference>
<name>A0A450X0J0_9GAMM</name>
<accession>A0A450X0J0</accession>
<dbReference type="EMBL" id="CAADFN010000126">
    <property type="protein sequence ID" value="VFK22751.1"/>
    <property type="molecule type" value="Genomic_DNA"/>
</dbReference>
<dbReference type="AlphaFoldDB" id="A0A450X0J0"/>
<protein>
    <submittedName>
        <fullName evidence="1">Uncharacterized protein</fullName>
    </submittedName>
</protein>